<evidence type="ECO:0000313" key="4">
    <source>
        <dbReference type="Proteomes" id="UP000589132"/>
    </source>
</evidence>
<dbReference type="GO" id="GO:0003989">
    <property type="term" value="F:acetyl-CoA carboxylase activity"/>
    <property type="evidence" value="ECO:0007669"/>
    <property type="project" value="InterPro"/>
</dbReference>
<dbReference type="EMBL" id="DTTC01000095">
    <property type="protein sequence ID" value="HIA97893.1"/>
    <property type="molecule type" value="Genomic_DNA"/>
</dbReference>
<dbReference type="InterPro" id="IPR051047">
    <property type="entry name" value="AccD/PCCB"/>
</dbReference>
<dbReference type="GO" id="GO:0016740">
    <property type="term" value="F:transferase activity"/>
    <property type="evidence" value="ECO:0007669"/>
    <property type="project" value="UniProtKB-KW"/>
</dbReference>
<dbReference type="GO" id="GO:0006633">
    <property type="term" value="P:fatty acid biosynthetic process"/>
    <property type="evidence" value="ECO:0007669"/>
    <property type="project" value="InterPro"/>
</dbReference>
<dbReference type="GO" id="GO:0004658">
    <property type="term" value="F:propionyl-CoA carboxylase activity"/>
    <property type="evidence" value="ECO:0007669"/>
    <property type="project" value="TreeGrafter"/>
</dbReference>
<dbReference type="PRINTS" id="PR01070">
    <property type="entry name" value="ACCCTRFRASEB"/>
</dbReference>
<proteinExistence type="predicted"/>
<dbReference type="Proteomes" id="UP000589132">
    <property type="component" value="Unassembled WGS sequence"/>
</dbReference>
<dbReference type="Gene3D" id="3.90.226.10">
    <property type="entry name" value="2-enoyl-CoA Hydratase, Chain A, domain 1"/>
    <property type="match status" value="1"/>
</dbReference>
<dbReference type="InterPro" id="IPR029045">
    <property type="entry name" value="ClpP/crotonase-like_dom_sf"/>
</dbReference>
<dbReference type="InterPro" id="IPR000438">
    <property type="entry name" value="Acetyl_CoA_COase_Trfase_b_su"/>
</dbReference>
<keyword evidence="3" id="KW-0808">Transferase</keyword>
<dbReference type="AlphaFoldDB" id="A0A7J4CZS7"/>
<dbReference type="Pfam" id="PF01039">
    <property type="entry name" value="Carboxyl_trans"/>
    <property type="match status" value="1"/>
</dbReference>
<organism evidence="3 4">
    <name type="scientific">Marine Group III euryarchaeote</name>
    <dbReference type="NCBI Taxonomy" id="2173149"/>
    <lineage>
        <taxon>Archaea</taxon>
        <taxon>Methanobacteriati</taxon>
        <taxon>Thermoplasmatota</taxon>
        <taxon>Thermoplasmata</taxon>
        <taxon>Candidatus Thermoprofundales</taxon>
    </lineage>
</organism>
<name>A0A7J4CZS7_9ARCH</name>
<dbReference type="InterPro" id="IPR011762">
    <property type="entry name" value="COA_CT_N"/>
</dbReference>
<feature type="domain" description="CoA carboxyltransferase N-terminal" evidence="2">
    <location>
        <begin position="3"/>
        <end position="190"/>
    </location>
</feature>
<dbReference type="GO" id="GO:0009317">
    <property type="term" value="C:acetyl-CoA carboxylase complex"/>
    <property type="evidence" value="ECO:0007669"/>
    <property type="project" value="InterPro"/>
</dbReference>
<feature type="region of interest" description="Disordered" evidence="1">
    <location>
        <begin position="1"/>
        <end position="32"/>
    </location>
</feature>
<gene>
    <name evidence="3" type="ORF">EYO15_01770</name>
</gene>
<dbReference type="InterPro" id="IPR034733">
    <property type="entry name" value="AcCoA_carboxyl_beta"/>
</dbReference>
<evidence type="ECO:0000256" key="1">
    <source>
        <dbReference type="SAM" id="MobiDB-lite"/>
    </source>
</evidence>
<evidence type="ECO:0000313" key="3">
    <source>
        <dbReference type="EMBL" id="HIA97893.1"/>
    </source>
</evidence>
<comment type="caution">
    <text evidence="3">The sequence shown here is derived from an EMBL/GenBank/DDBJ whole genome shotgun (WGS) entry which is preliminary data.</text>
</comment>
<dbReference type="PANTHER" id="PTHR43842:SF2">
    <property type="entry name" value="PROPIONYL-COA CARBOXYLASE BETA CHAIN, MITOCHONDRIAL"/>
    <property type="match status" value="1"/>
</dbReference>
<evidence type="ECO:0000259" key="2">
    <source>
        <dbReference type="PROSITE" id="PS50980"/>
    </source>
</evidence>
<feature type="non-terminal residue" evidence="3">
    <location>
        <position position="190"/>
    </location>
</feature>
<sequence>MGTPEKIKELERKLGSAVKGDPERVEKQHNAGKMTARERVTALLDSDSFVELDALVKHRNSNFGLDKKRPDGDGVITGHGTINGRTVYVFAQDFTVFGGALGEAHAQKICKVMDMATKTGCPIIGLNDSGGARIQEGVVSLGGYAEIFYRNVSSSGVIPQFSLILGPCAGGAVYSPAMTDFTLMVKNTSH</sequence>
<reference evidence="4" key="1">
    <citation type="journal article" date="2019" name="bioRxiv">
        <title>Genome diversification in globally distributed novel marine Proteobacteria is linked to environmental adaptation.</title>
        <authorList>
            <person name="Zhou Z."/>
            <person name="Tran P.Q."/>
            <person name="Kieft K."/>
            <person name="Anantharaman K."/>
        </authorList>
    </citation>
    <scope>NUCLEOTIDE SEQUENCE [LARGE SCALE GENOMIC DNA]</scope>
</reference>
<dbReference type="PANTHER" id="PTHR43842">
    <property type="entry name" value="PROPIONYL-COA CARBOXYLASE BETA CHAIN"/>
    <property type="match status" value="1"/>
</dbReference>
<dbReference type="PROSITE" id="PS50980">
    <property type="entry name" value="COA_CT_NTER"/>
    <property type="match status" value="1"/>
</dbReference>
<protein>
    <submittedName>
        <fullName evidence="3">Methylmalonyl-CoA carboxyltransferase</fullName>
    </submittedName>
</protein>
<dbReference type="SUPFAM" id="SSF52096">
    <property type="entry name" value="ClpP/crotonase"/>
    <property type="match status" value="1"/>
</dbReference>
<accession>A0A7J4CZS7</accession>